<dbReference type="RefSeq" id="WP_102352764.1">
    <property type="nucleotide sequence ID" value="NZ_CP094659.1"/>
</dbReference>
<dbReference type="EMBL" id="MCYL01000010">
    <property type="protein sequence ID" value="PML57875.1"/>
    <property type="molecule type" value="Genomic_DNA"/>
</dbReference>
<evidence type="ECO:0000313" key="1">
    <source>
        <dbReference type="EMBL" id="PML57875.1"/>
    </source>
</evidence>
<name>A0A2N7IJH3_9VIBR</name>
<dbReference type="SUPFAM" id="SSF51735">
    <property type="entry name" value="NAD(P)-binding Rossmann-fold domains"/>
    <property type="match status" value="1"/>
</dbReference>
<proteinExistence type="predicted"/>
<evidence type="ECO:0000313" key="2">
    <source>
        <dbReference type="Proteomes" id="UP000235746"/>
    </source>
</evidence>
<dbReference type="Pfam" id="PF08732">
    <property type="entry name" value="HIM1"/>
    <property type="match status" value="1"/>
</dbReference>
<accession>A0A2N7IJH3</accession>
<reference evidence="2" key="1">
    <citation type="submission" date="2016-07" db="EMBL/GenBank/DDBJ databases">
        <title>Nontailed viruses are major unrecognized killers of bacteria in the ocean.</title>
        <authorList>
            <person name="Kauffman K."/>
            <person name="Hussain F."/>
            <person name="Yang J."/>
            <person name="Arevalo P."/>
            <person name="Brown J."/>
            <person name="Cutler M."/>
            <person name="Kelly L."/>
            <person name="Polz M.F."/>
        </authorList>
    </citation>
    <scope>NUCLEOTIDE SEQUENCE [LARGE SCALE GENOMIC DNA]</scope>
    <source>
        <strain evidence="2">10N.261.51.B8</strain>
    </source>
</reference>
<protein>
    <submittedName>
        <fullName evidence="1">Nucleoside-diphosphate sugar epimerase</fullName>
    </submittedName>
</protein>
<dbReference type="Proteomes" id="UP000235746">
    <property type="component" value="Unassembled WGS sequence"/>
</dbReference>
<dbReference type="PANTHER" id="PTHR14097:SF7">
    <property type="entry name" value="OXIDOREDUCTASE HTATIP2"/>
    <property type="match status" value="1"/>
</dbReference>
<dbReference type="InterPro" id="IPR014843">
    <property type="entry name" value="Him1/Fmp52"/>
</dbReference>
<organism evidence="1 2">
    <name type="scientific">Vibrio lentus</name>
    <dbReference type="NCBI Taxonomy" id="136468"/>
    <lineage>
        <taxon>Bacteria</taxon>
        <taxon>Pseudomonadati</taxon>
        <taxon>Pseudomonadota</taxon>
        <taxon>Gammaproteobacteria</taxon>
        <taxon>Vibrionales</taxon>
        <taxon>Vibrionaceae</taxon>
        <taxon>Vibrio</taxon>
    </lineage>
</organism>
<dbReference type="Gene3D" id="3.40.50.720">
    <property type="entry name" value="NAD(P)-binding Rossmann-like Domain"/>
    <property type="match status" value="1"/>
</dbReference>
<dbReference type="PANTHER" id="PTHR14097">
    <property type="entry name" value="OXIDOREDUCTASE HTATIP2"/>
    <property type="match status" value="1"/>
</dbReference>
<dbReference type="AlphaFoldDB" id="A0A2N7IJH3"/>
<sequence length="231" mass="25590">MSISGDKASVIVAGATGLIGSHVLDLLIDEPAVEHIYALSRRALDSQFNSSKLHTLIHSDLQVTSWDDTKATPNLGIICLGTTKKKAGSKEALRKVDVELVSQVAQSMKFIGVERLAVVSSYGASPTSYSHYLKCKGQMEQNLMRIGFKQLFIARPGPLVGERAQPRADEKLLQSIFPLLSPFMIGKYKNLRPIQSKDVAQAMLFRLFENNFQNVEIYSSSDMLNLLAKYR</sequence>
<gene>
    <name evidence="1" type="ORF">BCT74_18420</name>
</gene>
<dbReference type="InterPro" id="IPR036291">
    <property type="entry name" value="NAD(P)-bd_dom_sf"/>
</dbReference>
<comment type="caution">
    <text evidence="1">The sequence shown here is derived from an EMBL/GenBank/DDBJ whole genome shotgun (WGS) entry which is preliminary data.</text>
</comment>